<evidence type="ECO:0000256" key="6">
    <source>
        <dbReference type="ARBA" id="ARBA00023146"/>
    </source>
</evidence>
<proteinExistence type="inferred from homology"/>
<dbReference type="GO" id="GO:0005829">
    <property type="term" value="C:cytosol"/>
    <property type="evidence" value="ECO:0007669"/>
    <property type="project" value="TreeGrafter"/>
</dbReference>
<feature type="binding site" evidence="7">
    <location>
        <position position="186"/>
    </location>
    <ligand>
        <name>L-glutamate</name>
        <dbReference type="ChEBI" id="CHEBI:29985"/>
    </ligand>
</feature>
<evidence type="ECO:0000256" key="2">
    <source>
        <dbReference type="ARBA" id="ARBA00022723"/>
    </source>
</evidence>
<evidence type="ECO:0000256" key="5">
    <source>
        <dbReference type="ARBA" id="ARBA00022840"/>
    </source>
</evidence>
<evidence type="ECO:0000259" key="9">
    <source>
        <dbReference type="Pfam" id="PF00749"/>
    </source>
</evidence>
<feature type="binding site" evidence="7">
    <location>
        <position position="168"/>
    </location>
    <ligand>
        <name>L-glutamate</name>
        <dbReference type="ChEBI" id="CHEBI:29985"/>
    </ligand>
</feature>
<evidence type="ECO:0000256" key="7">
    <source>
        <dbReference type="HAMAP-Rule" id="MF_01428"/>
    </source>
</evidence>
<dbReference type="GO" id="GO:0004818">
    <property type="term" value="F:glutamate-tRNA ligase activity"/>
    <property type="evidence" value="ECO:0007669"/>
    <property type="project" value="TreeGrafter"/>
</dbReference>
<keyword evidence="1 7" id="KW-0436">Ligase</keyword>
<name>A0A6N7LNY4_9GAMM</name>
<gene>
    <name evidence="7" type="primary">gluQ</name>
    <name evidence="10" type="ORF">GFN93_00125</name>
</gene>
<feature type="binding site" evidence="7">
    <location>
        <position position="227"/>
    </location>
    <ligand>
        <name>ATP</name>
        <dbReference type="ChEBI" id="CHEBI:30616"/>
    </ligand>
</feature>
<dbReference type="Gene3D" id="3.40.50.620">
    <property type="entry name" value="HUPs"/>
    <property type="match status" value="1"/>
</dbReference>
<keyword evidence="8" id="KW-0648">Protein biosynthesis</keyword>
<dbReference type="InterPro" id="IPR020058">
    <property type="entry name" value="Glu/Gln-tRNA-synth_Ib_cat-dom"/>
</dbReference>
<dbReference type="EMBL" id="WIRE01000001">
    <property type="protein sequence ID" value="MQX51633.1"/>
    <property type="molecule type" value="Genomic_DNA"/>
</dbReference>
<dbReference type="InterPro" id="IPR049940">
    <property type="entry name" value="GluQ/Sye"/>
</dbReference>
<evidence type="ECO:0000256" key="1">
    <source>
        <dbReference type="ARBA" id="ARBA00022598"/>
    </source>
</evidence>
<evidence type="ECO:0000313" key="11">
    <source>
        <dbReference type="Proteomes" id="UP000469421"/>
    </source>
</evidence>
<dbReference type="GO" id="GO:0006424">
    <property type="term" value="P:glutamyl-tRNA aminoacylation"/>
    <property type="evidence" value="ECO:0007669"/>
    <property type="project" value="InterPro"/>
</dbReference>
<dbReference type="HAMAP" id="MF_01428">
    <property type="entry name" value="Glu_Q_tRNA_synth"/>
    <property type="match status" value="1"/>
</dbReference>
<dbReference type="PANTHER" id="PTHR43311:SF1">
    <property type="entry name" value="GLUTAMYL-Q TRNA(ASP) SYNTHETASE"/>
    <property type="match status" value="1"/>
</dbReference>
<dbReference type="Gene3D" id="3.90.800.10">
    <property type="entry name" value="Glutamyl-tRNA Synthetase, Domain 3"/>
    <property type="match status" value="1"/>
</dbReference>
<evidence type="ECO:0000256" key="8">
    <source>
        <dbReference type="RuleBase" id="RU363037"/>
    </source>
</evidence>
<evidence type="ECO:0000256" key="4">
    <source>
        <dbReference type="ARBA" id="ARBA00022833"/>
    </source>
</evidence>
<comment type="caution">
    <text evidence="10">The sequence shown here is derived from an EMBL/GenBank/DDBJ whole genome shotgun (WGS) entry which is preliminary data.</text>
</comment>
<comment type="function">
    <text evidence="7">Catalyzes the tRNA-independent activation of glutamate in presence of ATP and the subsequent transfer of glutamate onto a tRNA(Asp). Glutamate is transferred on the 2-amino-5-(4,5-dihydroxy-2-cyclopenten-1-yl) moiety of the queuosine in the wobble position of the QUC anticodon.</text>
</comment>
<feature type="domain" description="Glutamyl/glutaminyl-tRNA synthetase class Ib catalytic" evidence="9">
    <location>
        <begin position="4"/>
        <end position="228"/>
    </location>
</feature>
<feature type="binding site" evidence="7">
    <location>
        <begin position="6"/>
        <end position="10"/>
    </location>
    <ligand>
        <name>L-glutamate</name>
        <dbReference type="ChEBI" id="CHEBI:29985"/>
    </ligand>
</feature>
<sequence length="295" mass="32354">MTYRGRFAPTPSGPLHFGSLVAALASWLEARSRGGEWLVRVDDLDPPREVPGAADTILTQLEQFGLEWDGSVRYQSQRHAAYQAAVDHLLAQGNAFHCTLTRKQLTALDHNHPGITAATPPCQDAAIRLAVPDRELCYDDGIQGQVCNNLHEDGGAFVIRRRDGLYGYQLACALDDADDGITHVLRGADLIDSTLRQRWLLECLGRPAPHYAHLPVIIDGRDTKLSKSGGSEALDPAHASQLLTAALHCIGLQPPTDLLTAPPATLLEWGKLHYPEHHWPPGRQQPLPSELKVQR</sequence>
<keyword evidence="6 7" id="KW-0030">Aminoacyl-tRNA synthetase</keyword>
<dbReference type="InterPro" id="IPR022380">
    <property type="entry name" value="Glu-Q_tRNA(Asp)_Synthase"/>
</dbReference>
<dbReference type="NCBIfam" id="NF004314">
    <property type="entry name" value="PRK05710.1-3"/>
    <property type="match status" value="1"/>
</dbReference>
<dbReference type="GO" id="GO:0008270">
    <property type="term" value="F:zinc ion binding"/>
    <property type="evidence" value="ECO:0007669"/>
    <property type="project" value="InterPro"/>
</dbReference>
<dbReference type="NCBIfam" id="TIGR03838">
    <property type="entry name" value="queuosine_YadB"/>
    <property type="match status" value="1"/>
</dbReference>
<dbReference type="PANTHER" id="PTHR43311">
    <property type="entry name" value="GLUTAMATE--TRNA LIGASE"/>
    <property type="match status" value="1"/>
</dbReference>
<dbReference type="Pfam" id="PF00749">
    <property type="entry name" value="tRNA-synt_1c"/>
    <property type="match status" value="1"/>
</dbReference>
<evidence type="ECO:0000256" key="3">
    <source>
        <dbReference type="ARBA" id="ARBA00022741"/>
    </source>
</evidence>
<dbReference type="InterPro" id="IPR014729">
    <property type="entry name" value="Rossmann-like_a/b/a_fold"/>
</dbReference>
<comment type="caution">
    <text evidence="7">Lacks conserved residue(s) required for the propagation of feature annotation.</text>
</comment>
<dbReference type="Proteomes" id="UP000469421">
    <property type="component" value="Unassembled WGS sequence"/>
</dbReference>
<evidence type="ECO:0000313" key="10">
    <source>
        <dbReference type="EMBL" id="MQX51633.1"/>
    </source>
</evidence>
<keyword evidence="2" id="KW-0479">Metal-binding</keyword>
<comment type="similarity">
    <text evidence="7">Belongs to the class-I aminoacyl-tRNA synthetase family. GluQ subfamily.</text>
</comment>
<feature type="short sequence motif" description="'HIGH' region" evidence="7">
    <location>
        <begin position="9"/>
        <end position="19"/>
    </location>
</feature>
<dbReference type="SUPFAM" id="SSF52374">
    <property type="entry name" value="Nucleotidylyl transferase"/>
    <property type="match status" value="1"/>
</dbReference>
<dbReference type="AlphaFoldDB" id="A0A6N7LNY4"/>
<dbReference type="GO" id="GO:0006400">
    <property type="term" value="P:tRNA modification"/>
    <property type="evidence" value="ECO:0007669"/>
    <property type="project" value="InterPro"/>
</dbReference>
<feature type="binding site" evidence="7">
    <location>
        <position position="42"/>
    </location>
    <ligand>
        <name>L-glutamate</name>
        <dbReference type="ChEBI" id="CHEBI:29985"/>
    </ligand>
</feature>
<dbReference type="RefSeq" id="WP_153498437.1">
    <property type="nucleotide sequence ID" value="NZ_JBMZXE010000037.1"/>
</dbReference>
<keyword evidence="3 7" id="KW-0547">Nucleotide-binding</keyword>
<feature type="short sequence motif" description="'KMSKS' region" evidence="7">
    <location>
        <begin position="224"/>
        <end position="228"/>
    </location>
</feature>
<dbReference type="InterPro" id="IPR000924">
    <property type="entry name" value="Glu/Gln-tRNA-synth"/>
</dbReference>
<keyword evidence="5 7" id="KW-0067">ATP-binding</keyword>
<accession>A0A6N7LNY4</accession>
<dbReference type="GO" id="GO:0005524">
    <property type="term" value="F:ATP binding"/>
    <property type="evidence" value="ECO:0007669"/>
    <property type="project" value="UniProtKB-KW"/>
</dbReference>
<protein>
    <recommendedName>
        <fullName evidence="7">Glutamyl-Q tRNA(Asp) synthetase</fullName>
        <shortName evidence="7">Glu-Q-RSs</shortName>
        <ecNumber evidence="7">6.1.1.-</ecNumber>
    </recommendedName>
</protein>
<keyword evidence="11" id="KW-1185">Reference proteome</keyword>
<reference evidence="10 11" key="1">
    <citation type="submission" date="2019-10" db="EMBL/GenBank/DDBJ databases">
        <title>Alcanivorax sp.PA15-N-34 draft genome sequence.</title>
        <authorList>
            <person name="Liao X."/>
            <person name="Shao Z."/>
        </authorList>
    </citation>
    <scope>NUCLEOTIDE SEQUENCE [LARGE SCALE GENOMIC DNA]</scope>
    <source>
        <strain evidence="10 11">PA15-N-34</strain>
    </source>
</reference>
<dbReference type="PRINTS" id="PR00987">
    <property type="entry name" value="TRNASYNTHGLU"/>
</dbReference>
<organism evidence="10 11">
    <name type="scientific">Alcanivorax sediminis</name>
    <dbReference type="NCBI Taxonomy" id="2663008"/>
    <lineage>
        <taxon>Bacteria</taxon>
        <taxon>Pseudomonadati</taxon>
        <taxon>Pseudomonadota</taxon>
        <taxon>Gammaproteobacteria</taxon>
        <taxon>Oceanospirillales</taxon>
        <taxon>Alcanivoracaceae</taxon>
        <taxon>Alcanivorax</taxon>
    </lineage>
</organism>
<dbReference type="EC" id="6.1.1.-" evidence="7"/>
<keyword evidence="4" id="KW-0862">Zinc</keyword>